<name>A0AAU9IEC6_9CILI</name>
<proteinExistence type="predicted"/>
<evidence type="ECO:0000313" key="2">
    <source>
        <dbReference type="Proteomes" id="UP001162131"/>
    </source>
</evidence>
<keyword evidence="2" id="KW-1185">Reference proteome</keyword>
<dbReference type="Proteomes" id="UP001162131">
    <property type="component" value="Unassembled WGS sequence"/>
</dbReference>
<accession>A0AAU9IEC6</accession>
<dbReference type="AlphaFoldDB" id="A0AAU9IEC6"/>
<gene>
    <name evidence="1" type="ORF">BSTOLATCC_MIC9563</name>
</gene>
<reference evidence="1" key="1">
    <citation type="submission" date="2021-09" db="EMBL/GenBank/DDBJ databases">
        <authorList>
            <consortium name="AG Swart"/>
            <person name="Singh M."/>
            <person name="Singh A."/>
            <person name="Seah K."/>
            <person name="Emmerich C."/>
        </authorList>
    </citation>
    <scope>NUCLEOTIDE SEQUENCE</scope>
    <source>
        <strain evidence="1">ATCC30299</strain>
    </source>
</reference>
<dbReference type="EMBL" id="CAJZBQ010000011">
    <property type="protein sequence ID" value="CAG9313759.1"/>
    <property type="molecule type" value="Genomic_DNA"/>
</dbReference>
<sequence>MIFRLSRRFNDLITSKTFSQTLLKSRFAEDKELISICREVSELRYLDLYQRFGKSLEFDAFIETLEKRAPRMPLNTQKEILKHMIKNAELRNRALTNNFWTSLAEGFTKNISHMKIEDKLYVMHEYAILHIKGYDVQVLINNLLKSIEETGIKEFQALSISQLADLLWAINAHNGQSPTLFQALSEAVLTHPELETTNGTLLAKFISFLIKNESSKQLCGPKLFETLNNMLKRYLINDQNITFSDMIEIAYFIIPLNYDDNGLKPLIEETYNKYLSEANNELFTINTIRIFEAFKTYRFTNPGLLGSLSNLLEKNSEGLSINEISSLLFILAHKRKIHKAQMEVLDKVLAKKLRKTDEISFRNFTELIIDYSNSGMQNDNIWNNLEKIAIVHLKRPSINTHYLIKILTIFCYEGSTNNELINIGIDKIMEEERLSKTEHKNLSRIIAAVAECSQLQDPKLIEFLERKLYNCVDYMYPNIEAKSLYSLARLSKGSPNLYKLYAKRIAEKNIGLLTPVALGQCCYTFGKANENQFIRSAAYYVDKWLNGKEKLTYKNEKEIEEETDAAGKENFSFNKTFPAVSAVQMAWMMSKCKYFASENFWSDHVINLLNKIEVGSYTYSLNDWLVDPLYPDEEKALTVDQFHYDLLQSIQELKKPKK</sequence>
<evidence type="ECO:0000313" key="1">
    <source>
        <dbReference type="EMBL" id="CAG9313759.1"/>
    </source>
</evidence>
<organism evidence="1 2">
    <name type="scientific">Blepharisma stoltei</name>
    <dbReference type="NCBI Taxonomy" id="1481888"/>
    <lineage>
        <taxon>Eukaryota</taxon>
        <taxon>Sar</taxon>
        <taxon>Alveolata</taxon>
        <taxon>Ciliophora</taxon>
        <taxon>Postciliodesmatophora</taxon>
        <taxon>Heterotrichea</taxon>
        <taxon>Heterotrichida</taxon>
        <taxon>Blepharismidae</taxon>
        <taxon>Blepharisma</taxon>
    </lineage>
</organism>
<protein>
    <submittedName>
        <fullName evidence="1">Uncharacterized protein</fullName>
    </submittedName>
</protein>
<comment type="caution">
    <text evidence="1">The sequence shown here is derived from an EMBL/GenBank/DDBJ whole genome shotgun (WGS) entry which is preliminary data.</text>
</comment>